<dbReference type="EMBL" id="LBXO01000015">
    <property type="protein sequence ID" value="KKR33103.1"/>
    <property type="molecule type" value="Genomic_DNA"/>
</dbReference>
<evidence type="ECO:0000313" key="1">
    <source>
        <dbReference type="EMBL" id="KKR33103.1"/>
    </source>
</evidence>
<dbReference type="Proteomes" id="UP000034137">
    <property type="component" value="Unassembled WGS sequence"/>
</dbReference>
<comment type="caution">
    <text evidence="1">The sequence shown here is derived from an EMBL/GenBank/DDBJ whole genome shotgun (WGS) entry which is preliminary data.</text>
</comment>
<name>A0A0G0PYX0_9BACT</name>
<evidence type="ECO:0000313" key="2">
    <source>
        <dbReference type="Proteomes" id="UP000034137"/>
    </source>
</evidence>
<protein>
    <submittedName>
        <fullName evidence="1">Uncharacterized protein</fullName>
    </submittedName>
</protein>
<sequence length="90" mass="10203">MATNSVIVFVDRSGDPMVSVQAGRTSQKYIEDLRKYGYCHVRTLTQDVPDEMSVQKLLDVIEKNDDDNMTLSRILIAFAGTVYDMGRGRR</sequence>
<gene>
    <name evidence="1" type="ORF">UT64_C0015G0015</name>
</gene>
<proteinExistence type="predicted"/>
<organism evidence="1 2">
    <name type="scientific">Candidatus Falkowbacteria bacterium GW2011_GWF2_39_8</name>
    <dbReference type="NCBI Taxonomy" id="1618642"/>
    <lineage>
        <taxon>Bacteria</taxon>
        <taxon>Candidatus Falkowiibacteriota</taxon>
    </lineage>
</organism>
<reference evidence="1 2" key="1">
    <citation type="journal article" date="2015" name="Nature">
        <title>rRNA introns, odd ribosomes, and small enigmatic genomes across a large radiation of phyla.</title>
        <authorList>
            <person name="Brown C.T."/>
            <person name="Hug L.A."/>
            <person name="Thomas B.C."/>
            <person name="Sharon I."/>
            <person name="Castelle C.J."/>
            <person name="Singh A."/>
            <person name="Wilkins M.J."/>
            <person name="Williams K.H."/>
            <person name="Banfield J.F."/>
        </authorList>
    </citation>
    <scope>NUCLEOTIDE SEQUENCE [LARGE SCALE GENOMIC DNA]</scope>
</reference>
<accession>A0A0G0PYX0</accession>
<dbReference type="AlphaFoldDB" id="A0A0G0PYX0"/>